<gene>
    <name evidence="1" type="ORF">EBM89_12380</name>
</gene>
<evidence type="ECO:0000313" key="2">
    <source>
        <dbReference type="Proteomes" id="UP000269289"/>
    </source>
</evidence>
<dbReference type="AlphaFoldDB" id="A0A3M2J7S6"/>
<dbReference type="RefSeq" id="WP_122149734.1">
    <property type="nucleotide sequence ID" value="NZ_RFFI01000066.1"/>
</dbReference>
<reference evidence="1 2" key="1">
    <citation type="submission" date="2018-10" db="EMBL/GenBank/DDBJ databases">
        <title>Isolation, diversity and antifungal activity of actinobacteria from wheat.</title>
        <authorList>
            <person name="Han C."/>
        </authorList>
    </citation>
    <scope>NUCLEOTIDE SEQUENCE [LARGE SCALE GENOMIC DNA]</scope>
    <source>
        <strain evidence="1 2">NEAU-YY56</strain>
    </source>
</reference>
<dbReference type="EMBL" id="RFFI01000066">
    <property type="protein sequence ID" value="RMI08934.1"/>
    <property type="molecule type" value="Genomic_DNA"/>
</dbReference>
<keyword evidence="2" id="KW-1185">Reference proteome</keyword>
<accession>A0A3M2J7S6</accession>
<organism evidence="1 2">
    <name type="scientific">Cellulomonas triticagri</name>
    <dbReference type="NCBI Taxonomy" id="2483352"/>
    <lineage>
        <taxon>Bacteria</taxon>
        <taxon>Bacillati</taxon>
        <taxon>Actinomycetota</taxon>
        <taxon>Actinomycetes</taxon>
        <taxon>Micrococcales</taxon>
        <taxon>Cellulomonadaceae</taxon>
        <taxon>Cellulomonas</taxon>
    </lineage>
</organism>
<comment type="caution">
    <text evidence="1">The sequence shown here is derived from an EMBL/GenBank/DDBJ whole genome shotgun (WGS) entry which is preliminary data.</text>
</comment>
<evidence type="ECO:0000313" key="1">
    <source>
        <dbReference type="EMBL" id="RMI08934.1"/>
    </source>
</evidence>
<sequence length="169" mass="18023">MSRTRPAVLIAVPLSLAAVAFTLWMGPYWVDAARQVVAEQRWPAQRAAIEEAAAAVRLPDVYEPVPCPTPDLGGIQRCWRVATTATEALPDLEAALEAVGVADLLSSVQRLDGVGAVGAHAFGVVEGRAVQLMADRGLRDPAERPDGTDRSQWFSEGLLVRLLADTTAP</sequence>
<proteinExistence type="predicted"/>
<protein>
    <submittedName>
        <fullName evidence="1">Uncharacterized protein</fullName>
    </submittedName>
</protein>
<dbReference type="Proteomes" id="UP000269289">
    <property type="component" value="Unassembled WGS sequence"/>
</dbReference>
<name>A0A3M2J7S6_9CELL</name>